<dbReference type="EMBL" id="CP138895">
    <property type="protein sequence ID" value="WPK24457.1"/>
    <property type="molecule type" value="Genomic_DNA"/>
</dbReference>
<evidence type="ECO:0000256" key="3">
    <source>
        <dbReference type="ARBA" id="ARBA00022490"/>
    </source>
</evidence>
<name>A0AAX4H7L1_9ASCO</name>
<evidence type="ECO:0000256" key="4">
    <source>
        <dbReference type="ARBA" id="ARBA00022664"/>
    </source>
</evidence>
<dbReference type="PANTHER" id="PTHR16290:SF0">
    <property type="entry name" value="DECAPPING PROTEIN 1, ISOFORM A"/>
    <property type="match status" value="1"/>
</dbReference>
<protein>
    <recommendedName>
        <fullName evidence="7">mRNA-decapping enzyme subunit 1</fullName>
    </recommendedName>
</protein>
<evidence type="ECO:0000256" key="2">
    <source>
        <dbReference type="ARBA" id="ARBA00008778"/>
    </source>
</evidence>
<dbReference type="GO" id="GO:0000290">
    <property type="term" value="P:deadenylation-dependent decapping of nuclear-transcribed mRNA"/>
    <property type="evidence" value="ECO:0007669"/>
    <property type="project" value="InterPro"/>
</dbReference>
<dbReference type="GO" id="GO:0008047">
    <property type="term" value="F:enzyme activator activity"/>
    <property type="evidence" value="ECO:0007669"/>
    <property type="project" value="InterPro"/>
</dbReference>
<evidence type="ECO:0008006" key="7">
    <source>
        <dbReference type="Google" id="ProtNLM"/>
    </source>
</evidence>
<organism evidence="5 6">
    <name type="scientific">Australozyma saopauloensis</name>
    <dbReference type="NCBI Taxonomy" id="291208"/>
    <lineage>
        <taxon>Eukaryota</taxon>
        <taxon>Fungi</taxon>
        <taxon>Dikarya</taxon>
        <taxon>Ascomycota</taxon>
        <taxon>Saccharomycotina</taxon>
        <taxon>Pichiomycetes</taxon>
        <taxon>Metschnikowiaceae</taxon>
        <taxon>Australozyma</taxon>
    </lineage>
</organism>
<evidence type="ECO:0000313" key="6">
    <source>
        <dbReference type="Proteomes" id="UP001338582"/>
    </source>
</evidence>
<dbReference type="Pfam" id="PF06058">
    <property type="entry name" value="DCP1"/>
    <property type="match status" value="1"/>
</dbReference>
<dbReference type="GO" id="GO:0006397">
    <property type="term" value="P:mRNA processing"/>
    <property type="evidence" value="ECO:0007669"/>
    <property type="project" value="UniProtKB-KW"/>
</dbReference>
<dbReference type="PANTHER" id="PTHR16290">
    <property type="entry name" value="TRANSCRIPTION FACTOR SMIF DECAPPING ENZYME DCP1"/>
    <property type="match status" value="1"/>
</dbReference>
<dbReference type="SUPFAM" id="SSF50729">
    <property type="entry name" value="PH domain-like"/>
    <property type="match status" value="1"/>
</dbReference>
<dbReference type="InterPro" id="IPR011993">
    <property type="entry name" value="PH-like_dom_sf"/>
</dbReference>
<keyword evidence="3" id="KW-0963">Cytoplasm</keyword>
<dbReference type="AlphaFoldDB" id="A0AAX4H7L1"/>
<evidence type="ECO:0000313" key="5">
    <source>
        <dbReference type="EMBL" id="WPK24457.1"/>
    </source>
</evidence>
<proteinExistence type="inferred from homology"/>
<dbReference type="Gene3D" id="2.30.29.30">
    <property type="entry name" value="Pleckstrin-homology domain (PH domain)/Phosphotyrosine-binding domain (PTB)"/>
    <property type="match status" value="1"/>
</dbReference>
<comment type="similarity">
    <text evidence="2">Belongs to the DCP1 family.</text>
</comment>
<keyword evidence="4" id="KW-0507">mRNA processing</keyword>
<dbReference type="Proteomes" id="UP001338582">
    <property type="component" value="Chromosome 2"/>
</dbReference>
<reference evidence="5 6" key="1">
    <citation type="submission" date="2023-10" db="EMBL/GenBank/DDBJ databases">
        <title>Draft Genome Sequence of Candida saopaulonensis from a very Premature Infant with Sepsis.</title>
        <authorList>
            <person name="Ning Y."/>
            <person name="Dai R."/>
            <person name="Xiao M."/>
            <person name="Xu Y."/>
            <person name="Yan Q."/>
            <person name="Zhang L."/>
        </authorList>
    </citation>
    <scope>NUCLEOTIDE SEQUENCE [LARGE SCALE GENOMIC DNA]</scope>
    <source>
        <strain evidence="5 6">19XY460</strain>
    </source>
</reference>
<gene>
    <name evidence="5" type="ORF">PUMCH_001731</name>
</gene>
<dbReference type="CDD" id="cd09804">
    <property type="entry name" value="Dcp1"/>
    <property type="match status" value="1"/>
</dbReference>
<dbReference type="RefSeq" id="XP_062876840.1">
    <property type="nucleotide sequence ID" value="XM_063020770.1"/>
</dbReference>
<dbReference type="GeneID" id="88172796"/>
<sequence length="172" mass="19776">MATETQQLSPEKALELYKNTLNFNVISRYDPRIKQLLYTASHCVLYKFNAGEWEKKEFQGTLALYLRHFVSDVPQRQLGEADLQDVFCYGLILLNRLSPQNFSIGLLPNSASRVFYPHGVNGNGVLQMDVEINANLIILKNLVGDIYGLWVFDEEERQKLFQLLKFCLNGNL</sequence>
<evidence type="ECO:0000256" key="1">
    <source>
        <dbReference type="ARBA" id="ARBA00004496"/>
    </source>
</evidence>
<dbReference type="InterPro" id="IPR010334">
    <property type="entry name" value="Dcp1"/>
</dbReference>
<dbReference type="GO" id="GO:0003729">
    <property type="term" value="F:mRNA binding"/>
    <property type="evidence" value="ECO:0007669"/>
    <property type="project" value="TreeGrafter"/>
</dbReference>
<dbReference type="KEGG" id="asau:88172796"/>
<dbReference type="GO" id="GO:0000932">
    <property type="term" value="C:P-body"/>
    <property type="evidence" value="ECO:0007669"/>
    <property type="project" value="TreeGrafter"/>
</dbReference>
<comment type="subcellular location">
    <subcellularLocation>
        <location evidence="1">Cytoplasm</location>
    </subcellularLocation>
</comment>
<accession>A0AAX4H7L1</accession>
<keyword evidence="6" id="KW-1185">Reference proteome</keyword>
<dbReference type="GO" id="GO:0031087">
    <property type="term" value="P:deadenylation-independent decapping of nuclear-transcribed mRNA"/>
    <property type="evidence" value="ECO:0007669"/>
    <property type="project" value="TreeGrafter"/>
</dbReference>